<dbReference type="RefSeq" id="WP_397556559.1">
    <property type="nucleotide sequence ID" value="NZ_JBIQWL010000004.1"/>
</dbReference>
<evidence type="ECO:0000313" key="10">
    <source>
        <dbReference type="Proteomes" id="UP001610861"/>
    </source>
</evidence>
<comment type="similarity">
    <text evidence="6">Belongs to the glucose-6-phosphate dehydrogenase family.</text>
</comment>
<dbReference type="Pfam" id="PF02781">
    <property type="entry name" value="G6PD_C"/>
    <property type="match status" value="1"/>
</dbReference>
<name>A0ABW7Q8B4_9MICO</name>
<dbReference type="PANTHER" id="PTHR23429">
    <property type="entry name" value="GLUCOSE-6-PHOSPHATE 1-DEHYDROGENASE G6PD"/>
    <property type="match status" value="1"/>
</dbReference>
<dbReference type="HAMAP" id="MF_00966">
    <property type="entry name" value="G6PD"/>
    <property type="match status" value="1"/>
</dbReference>
<accession>A0ABW7Q8B4</accession>
<dbReference type="PIRSF" id="PIRSF000110">
    <property type="entry name" value="G6PD"/>
    <property type="match status" value="1"/>
</dbReference>
<dbReference type="InterPro" id="IPR022675">
    <property type="entry name" value="G6P_DH_C"/>
</dbReference>
<protein>
    <recommendedName>
        <fullName evidence="6">Glucose-6-phosphate 1-dehydrogenase</fullName>
        <shortName evidence="6">G6PD</shortName>
        <ecNumber evidence="6">1.1.1.49</ecNumber>
    </recommendedName>
</protein>
<dbReference type="Gene3D" id="3.30.360.10">
    <property type="entry name" value="Dihydrodipicolinate Reductase, domain 2"/>
    <property type="match status" value="1"/>
</dbReference>
<comment type="caution">
    <text evidence="6">Lacks conserved residue(s) required for the propagation of feature annotation.</text>
</comment>
<feature type="domain" description="Glucose-6-phosphate dehydrogenase NAD-binding" evidence="7">
    <location>
        <begin position="9"/>
        <end position="173"/>
    </location>
</feature>
<feature type="binding site" evidence="6">
    <location>
        <position position="134"/>
    </location>
    <ligand>
        <name>NADP(+)</name>
        <dbReference type="ChEBI" id="CHEBI:58349"/>
    </ligand>
</feature>
<evidence type="ECO:0000256" key="1">
    <source>
        <dbReference type="ARBA" id="ARBA00004937"/>
    </source>
</evidence>
<feature type="binding site" evidence="6">
    <location>
        <position position="330"/>
    </location>
    <ligand>
        <name>substrate</name>
    </ligand>
</feature>
<dbReference type="InterPro" id="IPR022674">
    <property type="entry name" value="G6P_DH_NAD-bd"/>
</dbReference>
<feature type="binding site" evidence="6">
    <location>
        <position position="202"/>
    </location>
    <ligand>
        <name>substrate</name>
    </ligand>
</feature>
<dbReference type="EC" id="1.1.1.49" evidence="6"/>
<evidence type="ECO:0000256" key="4">
    <source>
        <dbReference type="ARBA" id="ARBA00023002"/>
    </source>
</evidence>
<dbReference type="Gene3D" id="3.40.50.720">
    <property type="entry name" value="NAD(P)-binding Rossmann-like Domain"/>
    <property type="match status" value="1"/>
</dbReference>
<keyword evidence="4 6" id="KW-0560">Oxidoreductase</keyword>
<dbReference type="PANTHER" id="PTHR23429:SF0">
    <property type="entry name" value="GLUCOSE-6-PHOSPHATE 1-DEHYDROGENASE"/>
    <property type="match status" value="1"/>
</dbReference>
<dbReference type="SUPFAM" id="SSF51735">
    <property type="entry name" value="NAD(P)-binding Rossmann-fold domains"/>
    <property type="match status" value="1"/>
</dbReference>
<evidence type="ECO:0000259" key="7">
    <source>
        <dbReference type="Pfam" id="PF00479"/>
    </source>
</evidence>
<gene>
    <name evidence="6" type="primary">zwf</name>
    <name evidence="9" type="ORF">ACH3VR_12075</name>
</gene>
<dbReference type="PRINTS" id="PR00079">
    <property type="entry name" value="G6PDHDRGNASE"/>
</dbReference>
<feature type="binding site" evidence="6">
    <location>
        <position position="325"/>
    </location>
    <ligand>
        <name>substrate</name>
    </ligand>
</feature>
<comment type="function">
    <text evidence="6">Catalyzes the oxidation of glucose 6-phosphate to 6-phosphogluconolactone.</text>
</comment>
<keyword evidence="3 6" id="KW-0521">NADP</keyword>
<organism evidence="9 10">
    <name type="scientific">Microbacterium alkaliflavum</name>
    <dbReference type="NCBI Taxonomy" id="3248839"/>
    <lineage>
        <taxon>Bacteria</taxon>
        <taxon>Bacillati</taxon>
        <taxon>Actinomycetota</taxon>
        <taxon>Actinomycetes</taxon>
        <taxon>Micrococcales</taxon>
        <taxon>Microbacteriaceae</taxon>
        <taxon>Microbacterium</taxon>
    </lineage>
</organism>
<evidence type="ECO:0000256" key="6">
    <source>
        <dbReference type="HAMAP-Rule" id="MF_00966"/>
    </source>
</evidence>
<evidence type="ECO:0000313" key="9">
    <source>
        <dbReference type="EMBL" id="MFH8251097.1"/>
    </source>
</evidence>
<feature type="binding site" evidence="6">
    <location>
        <begin position="83"/>
        <end position="84"/>
    </location>
    <ligand>
        <name>NADP(+)</name>
        <dbReference type="ChEBI" id="CHEBI:58349"/>
    </ligand>
</feature>
<dbReference type="SUPFAM" id="SSF55347">
    <property type="entry name" value="Glyceraldehyde-3-phosphate dehydrogenase-like, C-terminal domain"/>
    <property type="match status" value="1"/>
</dbReference>
<evidence type="ECO:0000256" key="5">
    <source>
        <dbReference type="ARBA" id="ARBA00023277"/>
    </source>
</evidence>
<feature type="binding site" evidence="6">
    <location>
        <position position="221"/>
    </location>
    <ligand>
        <name>substrate</name>
    </ligand>
</feature>
<feature type="domain" description="Glucose-6-phosphate dehydrogenase C-terminal" evidence="8">
    <location>
        <begin position="177"/>
        <end position="451"/>
    </location>
</feature>
<comment type="caution">
    <text evidence="9">The sequence shown here is derived from an EMBL/GenBank/DDBJ whole genome shotgun (WGS) entry which is preliminary data.</text>
</comment>
<reference evidence="9 10" key="1">
    <citation type="submission" date="2024-09" db="EMBL/GenBank/DDBJ databases">
        <authorList>
            <person name="Pan X."/>
        </authorList>
    </citation>
    <scope>NUCLEOTIDE SEQUENCE [LARGE SCALE GENOMIC DNA]</scope>
    <source>
        <strain evidence="9 10">B2969</strain>
    </source>
</reference>
<dbReference type="GO" id="GO:0004345">
    <property type="term" value="F:glucose-6-phosphate dehydrogenase activity"/>
    <property type="evidence" value="ECO:0007669"/>
    <property type="project" value="UniProtKB-EC"/>
</dbReference>
<keyword evidence="2 6" id="KW-0313">Glucose metabolism</keyword>
<dbReference type="Pfam" id="PF00479">
    <property type="entry name" value="G6PD_N"/>
    <property type="match status" value="1"/>
</dbReference>
<comment type="pathway">
    <text evidence="1 6">Carbohydrate degradation; pentose phosphate pathway; D-ribulose 5-phosphate from D-glucose 6-phosphate (oxidative stage): step 1/3.</text>
</comment>
<keyword evidence="10" id="KW-1185">Reference proteome</keyword>
<dbReference type="NCBIfam" id="NF009492">
    <property type="entry name" value="PRK12853.1-3"/>
    <property type="match status" value="1"/>
</dbReference>
<dbReference type="Proteomes" id="UP001610861">
    <property type="component" value="Unassembled WGS sequence"/>
</dbReference>
<proteinExistence type="inferred from homology"/>
<feature type="binding site" evidence="6">
    <location>
        <position position="164"/>
    </location>
    <ligand>
        <name>substrate</name>
    </ligand>
</feature>
<evidence type="ECO:0000259" key="8">
    <source>
        <dbReference type="Pfam" id="PF02781"/>
    </source>
</evidence>
<dbReference type="InterPro" id="IPR001282">
    <property type="entry name" value="G6P_DH"/>
</dbReference>
<comment type="catalytic activity">
    <reaction evidence="6">
        <text>D-glucose 6-phosphate + NADP(+) = 6-phospho-D-glucono-1,5-lactone + NADPH + H(+)</text>
        <dbReference type="Rhea" id="RHEA:15841"/>
        <dbReference type="ChEBI" id="CHEBI:15378"/>
        <dbReference type="ChEBI" id="CHEBI:57783"/>
        <dbReference type="ChEBI" id="CHEBI:57955"/>
        <dbReference type="ChEBI" id="CHEBI:58349"/>
        <dbReference type="ChEBI" id="CHEBI:61548"/>
        <dbReference type="EC" id="1.1.1.49"/>
    </reaction>
</comment>
<dbReference type="InterPro" id="IPR036291">
    <property type="entry name" value="NAD(P)-bd_dom_sf"/>
</dbReference>
<evidence type="ECO:0000256" key="3">
    <source>
        <dbReference type="ARBA" id="ARBA00022857"/>
    </source>
</evidence>
<evidence type="ECO:0000256" key="2">
    <source>
        <dbReference type="ARBA" id="ARBA00022526"/>
    </source>
</evidence>
<dbReference type="EMBL" id="JBIQWL010000004">
    <property type="protein sequence ID" value="MFH8251097.1"/>
    <property type="molecule type" value="Genomic_DNA"/>
</dbReference>
<feature type="active site" description="Proton acceptor" evidence="6">
    <location>
        <position position="226"/>
    </location>
</feature>
<keyword evidence="5 6" id="KW-0119">Carbohydrate metabolism</keyword>
<sequence>MAIQATLCILGASGDLTSRLLLPALAQLLTEETERSVRLVGAGIDDWDDDTWRSVVAEAFATASPSGPAVDAVRRETVYRRTDITDPDEIGRLIHECEGRVALYFAVPPAVAAASCQALEKVDRPEGLILALEKPFGTDEASAKALNEQLARLVPEEQVYRIDHFMGRSTVLNVLGLRFANRVLEPVWSNDQIDAVTIRYDEVLGLEGRAGYYDRAGALVDMIQSHLLQVLAVVAMDPPSTLDATDLRDAKAAALRATRVWEDDPVANSRRARYTGGAVGERALPDYAAEPGVDPARETETLAEVTLEVQTVRWAGVPFTLRSGKALGEKVREIVIRFKEVSHLPHGFTGSAEPSVLRLSLGPDRMSLELNVNGPGDPFSLERASLDVDFGEGARRAYSEVLSGILDGDPTLSVRGDTAENCWRIVQPVIDAWKRGDVPLEAYPAGSSGPAGWPAL</sequence>